<feature type="compositionally biased region" description="Polar residues" evidence="8">
    <location>
        <begin position="43"/>
        <end position="54"/>
    </location>
</feature>
<evidence type="ECO:0000256" key="2">
    <source>
        <dbReference type="ARBA" id="ARBA00010199"/>
    </source>
</evidence>
<organism evidence="10 11">
    <name type="scientific">Tritrichomonas musculus</name>
    <dbReference type="NCBI Taxonomy" id="1915356"/>
    <lineage>
        <taxon>Eukaryota</taxon>
        <taxon>Metamonada</taxon>
        <taxon>Parabasalia</taxon>
        <taxon>Tritrichomonadida</taxon>
        <taxon>Tritrichomonadidae</taxon>
        <taxon>Tritrichomonas</taxon>
    </lineage>
</organism>
<evidence type="ECO:0000256" key="4">
    <source>
        <dbReference type="ARBA" id="ARBA00022475"/>
    </source>
</evidence>
<feature type="transmembrane region" description="Helical" evidence="9">
    <location>
        <begin position="381"/>
        <end position="402"/>
    </location>
</feature>
<dbReference type="InterPro" id="IPR002528">
    <property type="entry name" value="MATE_fam"/>
</dbReference>
<evidence type="ECO:0000256" key="1">
    <source>
        <dbReference type="ARBA" id="ARBA00004651"/>
    </source>
</evidence>
<dbReference type="EMBL" id="JAPFFF010000012">
    <property type="protein sequence ID" value="KAK8875801.1"/>
    <property type="molecule type" value="Genomic_DNA"/>
</dbReference>
<evidence type="ECO:0000256" key="5">
    <source>
        <dbReference type="ARBA" id="ARBA00022692"/>
    </source>
</evidence>
<evidence type="ECO:0000256" key="8">
    <source>
        <dbReference type="SAM" id="MobiDB-lite"/>
    </source>
</evidence>
<evidence type="ECO:0000256" key="7">
    <source>
        <dbReference type="ARBA" id="ARBA00023136"/>
    </source>
</evidence>
<feature type="compositionally biased region" description="Low complexity" evidence="8">
    <location>
        <begin position="79"/>
        <end position="99"/>
    </location>
</feature>
<feature type="region of interest" description="Disordered" evidence="8">
    <location>
        <begin position="43"/>
        <end position="106"/>
    </location>
</feature>
<evidence type="ECO:0000256" key="3">
    <source>
        <dbReference type="ARBA" id="ARBA00022448"/>
    </source>
</evidence>
<protein>
    <recommendedName>
        <fullName evidence="12">MatE family protein</fullName>
    </recommendedName>
</protein>
<dbReference type="PANTHER" id="PTHR43549:SF2">
    <property type="entry name" value="MULTIDRUG RESISTANCE PROTEIN NORM-RELATED"/>
    <property type="match status" value="1"/>
</dbReference>
<feature type="transmembrane region" description="Helical" evidence="9">
    <location>
        <begin position="312"/>
        <end position="333"/>
    </location>
</feature>
<comment type="caution">
    <text evidence="10">The sequence shown here is derived from an EMBL/GenBank/DDBJ whole genome shotgun (WGS) entry which is preliminary data.</text>
</comment>
<gene>
    <name evidence="10" type="ORF">M9Y10_005976</name>
</gene>
<feature type="compositionally biased region" description="Low complexity" evidence="8">
    <location>
        <begin position="154"/>
        <end position="165"/>
    </location>
</feature>
<feature type="compositionally biased region" description="Polar residues" evidence="8">
    <location>
        <begin position="68"/>
        <end position="78"/>
    </location>
</feature>
<keyword evidence="4" id="KW-1003">Cell membrane</keyword>
<feature type="transmembrane region" description="Helical" evidence="9">
    <location>
        <begin position="465"/>
        <end position="487"/>
    </location>
</feature>
<keyword evidence="5 9" id="KW-0812">Transmembrane</keyword>
<keyword evidence="11" id="KW-1185">Reference proteome</keyword>
<evidence type="ECO:0000313" key="11">
    <source>
        <dbReference type="Proteomes" id="UP001470230"/>
    </source>
</evidence>
<evidence type="ECO:0000256" key="9">
    <source>
        <dbReference type="SAM" id="Phobius"/>
    </source>
</evidence>
<feature type="compositionally biased region" description="Basic and acidic residues" evidence="8">
    <location>
        <begin position="55"/>
        <end position="67"/>
    </location>
</feature>
<feature type="transmembrane region" description="Helical" evidence="9">
    <location>
        <begin position="345"/>
        <end position="369"/>
    </location>
</feature>
<evidence type="ECO:0008006" key="12">
    <source>
        <dbReference type="Google" id="ProtNLM"/>
    </source>
</evidence>
<comment type="subcellular location">
    <subcellularLocation>
        <location evidence="1">Cell membrane</location>
        <topology evidence="1">Multi-pass membrane protein</topology>
    </subcellularLocation>
</comment>
<accession>A0ABR2JEF6</accession>
<dbReference type="InterPro" id="IPR052031">
    <property type="entry name" value="Membrane_Transporter-Flippase"/>
</dbReference>
<feature type="transmembrane region" description="Helical" evidence="9">
    <location>
        <begin position="574"/>
        <end position="595"/>
    </location>
</feature>
<keyword evidence="6 9" id="KW-1133">Transmembrane helix</keyword>
<reference evidence="10 11" key="1">
    <citation type="submission" date="2024-04" db="EMBL/GenBank/DDBJ databases">
        <title>Tritrichomonas musculus Genome.</title>
        <authorList>
            <person name="Alves-Ferreira E."/>
            <person name="Grigg M."/>
            <person name="Lorenzi H."/>
            <person name="Galac M."/>
        </authorList>
    </citation>
    <scope>NUCLEOTIDE SEQUENCE [LARGE SCALE GENOMIC DNA]</scope>
    <source>
        <strain evidence="10 11">EAF2021</strain>
    </source>
</reference>
<evidence type="ECO:0000313" key="10">
    <source>
        <dbReference type="EMBL" id="KAK8875801.1"/>
    </source>
</evidence>
<feature type="transmembrane region" description="Helical" evidence="9">
    <location>
        <begin position="499"/>
        <end position="524"/>
    </location>
</feature>
<dbReference type="Proteomes" id="UP001470230">
    <property type="component" value="Unassembled WGS sequence"/>
</dbReference>
<feature type="transmembrane region" description="Helical" evidence="9">
    <location>
        <begin position="607"/>
        <end position="629"/>
    </location>
</feature>
<feature type="transmembrane region" description="Helical" evidence="9">
    <location>
        <begin position="544"/>
        <end position="562"/>
    </location>
</feature>
<keyword evidence="3" id="KW-0813">Transport</keyword>
<proteinExistence type="inferred from homology"/>
<feature type="transmembrane region" description="Helical" evidence="9">
    <location>
        <begin position="423"/>
        <end position="445"/>
    </location>
</feature>
<dbReference type="PANTHER" id="PTHR43549">
    <property type="entry name" value="MULTIDRUG RESISTANCE PROTEIN YPNP-RELATED"/>
    <property type="match status" value="1"/>
</dbReference>
<feature type="compositionally biased region" description="Polar residues" evidence="8">
    <location>
        <begin position="138"/>
        <end position="153"/>
    </location>
</feature>
<sequence>MNITRANNDANQHQVKNHRGPIHDNEHNQTSMQAFNQENPKINNQNTQRSIKNNPNREDSNHNHDRNQTNSTELTSFHPSNNILNNQNNPINSSNNNQNVPTSEIQRRGSNQLNHIHNQNSSRPSIDRHISQFSIASGSDSMLNENNNPNRPDSISINNTNNNINGDPKCTQFHDPDQGKALYRLSGMPALKTVVLLSIGPILNQFFSAIEGIVQTIWVNKAMGKKGIASISSYMPFENICRAFGLTAACSGSNAVGGFIATNKYNKEEGSQVICDLLRVCIIIGIVTPAVLCPTVKMAVKWFGASEEIVNLGYKYIFPILICTFVTCIYLAYTGFLIGEGRTMLYACITIVTSIMNIAFFCPLFILGFKIGIVGAGISTVLSQGIAMIILSFFYFTGAFTVKPKFNQLFKRFSPLTKGALKACLSQGIANLSLSIPGILIRKFVGKSDKGSIYYNDSISGFHAVTRWALLVHRIIIGFITGYLPAASYALNGKNYRRYLFLTLHVNWLTFAWGSLTAILTFAIPRQLALMFSKDPGYVEWATPMLRISNSGGFFIFAQYTVGNMLRSLGMGFMAAVMGTLVHIIGMVGFVLLLYYTDKHNAKRLMYAYPLSSVFGLIVGFAFVFYPYYKIYKEMKQKKDELSQDNIQSNSQPLPPVEVANFDDMA</sequence>
<dbReference type="Pfam" id="PF01554">
    <property type="entry name" value="MatE"/>
    <property type="match status" value="2"/>
</dbReference>
<evidence type="ECO:0000256" key="6">
    <source>
        <dbReference type="ARBA" id="ARBA00022989"/>
    </source>
</evidence>
<comment type="similarity">
    <text evidence="2">Belongs to the multi antimicrobial extrusion (MATE) (TC 2.A.66.1) family.</text>
</comment>
<feature type="region of interest" description="Disordered" evidence="8">
    <location>
        <begin position="138"/>
        <end position="168"/>
    </location>
</feature>
<keyword evidence="7 9" id="KW-0472">Membrane</keyword>
<name>A0ABR2JEF6_9EUKA</name>
<feature type="compositionally biased region" description="Polar residues" evidence="8">
    <location>
        <begin position="1"/>
        <end position="14"/>
    </location>
</feature>
<feature type="region of interest" description="Disordered" evidence="8">
    <location>
        <begin position="1"/>
        <end position="27"/>
    </location>
</feature>
<dbReference type="CDD" id="cd12082">
    <property type="entry name" value="MATE_like"/>
    <property type="match status" value="1"/>
</dbReference>
<feature type="transmembrane region" description="Helical" evidence="9">
    <location>
        <begin position="273"/>
        <end position="292"/>
    </location>
</feature>